<dbReference type="InterPro" id="IPR012955">
    <property type="entry name" value="CASP_C"/>
</dbReference>
<comment type="subcellular location">
    <subcellularLocation>
        <location evidence="1">Golgi apparatus membrane</location>
        <topology evidence="1">Single-pass type IV membrane protein</topology>
    </subcellularLocation>
</comment>
<sequence length="730" mass="81150">MASEQPRTSTDSNSAGAATALGSGDGRKSSEDGGSTRTSSLNSAFQSAISAWRSIDLTHLQKSLDSTAGDIVNGQRESLVERKELAQKTKEYRKLDDEQKKEEWKGLLKSYQIFIDHLTTSKKATETAFLSLYSTLSEAPDPYPLLEATIDSLVNFSDMQAMTKDNASLKATVNRLSNQITNLESSLNAKNKELERKEKEKEEEAQRVEEVWRGVLDEKTRNWEGKEKALTDKLEHQETVLKEMKASYEVAQRMGPMSPGAENDMLGKERSAELEIVTRDLERTTLRLAEVEGRNEQLRLELEKASSQETAVQAPAAAVEDDSTILRLQHESANLLRKVNNAKADLDVQKKESERKIRTLERMIDGLEKDKETLRQKVATCSDYEDVKRELEILKSIEFSTGDDDEDVLDFSSPTEAVPQPPDKKETLEQLLLARNKKLGNELTVLRVSHQDLTTRLQTLQQTLDSVTADLNTSRALNVRLEDDLLKLQQESHNPHSSALSVAGTYVSRYPRSSVAGGSRPSPTSSIIGSHLDTLRSPVEAAPNNNAGILPMITAQRDRFKQKNAELEQSLSSAQTTIANLRDEVASLQKDNLQLYEKTRYVSSYARTPTATSGFTAANSGGGGGASIDRYRQAYEANISPFEAFRGRESARAYHRMRVPERIIYSFTRVILANRVSRNLFAAYCVLLHLLVGSMLYWSATGVVESSVPMGMAAAAAGNEWKQEGFDGRL</sequence>
<keyword evidence="4" id="KW-0813">Transport</keyword>
<evidence type="ECO:0000256" key="9">
    <source>
        <dbReference type="ARBA" id="ARBA00023136"/>
    </source>
</evidence>
<evidence type="ECO:0000256" key="4">
    <source>
        <dbReference type="ARBA" id="ARBA00022448"/>
    </source>
</evidence>
<evidence type="ECO:0000313" key="15">
    <source>
        <dbReference type="Proteomes" id="UP000326924"/>
    </source>
</evidence>
<feature type="domain" description="Cux N-terminal" evidence="13">
    <location>
        <begin position="42"/>
        <end position="153"/>
    </location>
</feature>
<keyword evidence="8 10" id="KW-0175">Coiled coil</keyword>
<dbReference type="FunCoup" id="A0A5J5EF66">
    <property type="interactions" value="236"/>
</dbReference>
<organism evidence="14 15">
    <name type="scientific">Sphaerosporella brunnea</name>
    <dbReference type="NCBI Taxonomy" id="1250544"/>
    <lineage>
        <taxon>Eukaryota</taxon>
        <taxon>Fungi</taxon>
        <taxon>Dikarya</taxon>
        <taxon>Ascomycota</taxon>
        <taxon>Pezizomycotina</taxon>
        <taxon>Pezizomycetes</taxon>
        <taxon>Pezizales</taxon>
        <taxon>Pyronemataceae</taxon>
        <taxon>Sphaerosporella</taxon>
    </lineage>
</organism>
<reference evidence="14 15" key="1">
    <citation type="submission" date="2019-09" db="EMBL/GenBank/DDBJ databases">
        <title>Draft genome of the ectomycorrhizal ascomycete Sphaerosporella brunnea.</title>
        <authorList>
            <consortium name="DOE Joint Genome Institute"/>
            <person name="Benucci G.M."/>
            <person name="Marozzi G."/>
            <person name="Antonielli L."/>
            <person name="Sanchez S."/>
            <person name="Marco P."/>
            <person name="Wang X."/>
            <person name="Falini L.B."/>
            <person name="Barry K."/>
            <person name="Haridas S."/>
            <person name="Lipzen A."/>
            <person name="Labutti K."/>
            <person name="Grigoriev I.V."/>
            <person name="Murat C."/>
            <person name="Martin F."/>
            <person name="Albertini E."/>
            <person name="Donnini D."/>
            <person name="Bonito G."/>
        </authorList>
    </citation>
    <scope>NUCLEOTIDE SEQUENCE [LARGE SCALE GENOMIC DNA]</scope>
    <source>
        <strain evidence="14 15">Sb_GMNB300</strain>
    </source>
</reference>
<evidence type="ECO:0000256" key="10">
    <source>
        <dbReference type="SAM" id="Coils"/>
    </source>
</evidence>
<dbReference type="InterPro" id="IPR057476">
    <property type="entry name" value="Cux_N"/>
</dbReference>
<keyword evidence="15" id="KW-1185">Reference proteome</keyword>
<keyword evidence="9" id="KW-0472">Membrane</keyword>
<feature type="coiled-coil region" evidence="10">
    <location>
        <begin position="450"/>
        <end position="491"/>
    </location>
</feature>
<dbReference type="Proteomes" id="UP000326924">
    <property type="component" value="Unassembled WGS sequence"/>
</dbReference>
<dbReference type="EMBL" id="VXIS01000412">
    <property type="protein sequence ID" value="KAA8893697.1"/>
    <property type="molecule type" value="Genomic_DNA"/>
</dbReference>
<feature type="region of interest" description="Disordered" evidence="11">
    <location>
        <begin position="511"/>
        <end position="530"/>
    </location>
</feature>
<comment type="caution">
    <text evidence="14">The sequence shown here is derived from an EMBL/GenBank/DDBJ whole genome shotgun (WGS) entry which is preliminary data.</text>
</comment>
<gene>
    <name evidence="14" type="ORF">FN846DRAFT_787614</name>
</gene>
<keyword evidence="5" id="KW-0812">Transmembrane</keyword>
<dbReference type="AlphaFoldDB" id="A0A5J5EF66"/>
<evidence type="ECO:0000259" key="12">
    <source>
        <dbReference type="Pfam" id="PF08172"/>
    </source>
</evidence>
<feature type="region of interest" description="Disordered" evidence="11">
    <location>
        <begin position="405"/>
        <end position="424"/>
    </location>
</feature>
<evidence type="ECO:0000256" key="7">
    <source>
        <dbReference type="ARBA" id="ARBA00023034"/>
    </source>
</evidence>
<dbReference type="GO" id="GO:0006891">
    <property type="term" value="P:intra-Golgi vesicle-mediated transport"/>
    <property type="evidence" value="ECO:0007669"/>
    <property type="project" value="InterPro"/>
</dbReference>
<dbReference type="InParanoid" id="A0A5J5EF66"/>
<evidence type="ECO:0000256" key="2">
    <source>
        <dbReference type="ARBA" id="ARBA00006415"/>
    </source>
</evidence>
<accession>A0A5J5EF66</accession>
<feature type="region of interest" description="Disordered" evidence="11">
    <location>
        <begin position="1"/>
        <end position="40"/>
    </location>
</feature>
<feature type="compositionally biased region" description="Polar residues" evidence="11">
    <location>
        <begin position="1"/>
        <end position="16"/>
    </location>
</feature>
<feature type="coiled-coil region" evidence="10">
    <location>
        <begin position="159"/>
        <end position="211"/>
    </location>
</feature>
<keyword evidence="6" id="KW-1133">Transmembrane helix</keyword>
<evidence type="ECO:0000256" key="1">
    <source>
        <dbReference type="ARBA" id="ARBA00004409"/>
    </source>
</evidence>
<evidence type="ECO:0000256" key="8">
    <source>
        <dbReference type="ARBA" id="ARBA00023054"/>
    </source>
</evidence>
<feature type="coiled-coil region" evidence="10">
    <location>
        <begin position="274"/>
        <end position="377"/>
    </location>
</feature>
<evidence type="ECO:0000256" key="11">
    <source>
        <dbReference type="SAM" id="MobiDB-lite"/>
    </source>
</evidence>
<dbReference type="Pfam" id="PF08172">
    <property type="entry name" value="CASP_C"/>
    <property type="match status" value="1"/>
</dbReference>
<comment type="similarity">
    <text evidence="2">Belongs to the CASP family.</text>
</comment>
<name>A0A5J5EF66_9PEZI</name>
<dbReference type="GO" id="GO:0000139">
    <property type="term" value="C:Golgi membrane"/>
    <property type="evidence" value="ECO:0007669"/>
    <property type="project" value="UniProtKB-SubCell"/>
</dbReference>
<dbReference type="Pfam" id="PF25398">
    <property type="entry name" value="CUX1_N"/>
    <property type="match status" value="1"/>
</dbReference>
<feature type="domain" description="CASP C-terminal" evidence="12">
    <location>
        <begin position="458"/>
        <end position="700"/>
    </location>
</feature>
<feature type="coiled-coil region" evidence="10">
    <location>
        <begin position="557"/>
        <end position="598"/>
    </location>
</feature>
<keyword evidence="7" id="KW-0333">Golgi apparatus</keyword>
<evidence type="ECO:0000313" key="14">
    <source>
        <dbReference type="EMBL" id="KAA8893697.1"/>
    </source>
</evidence>
<proteinExistence type="inferred from homology"/>
<evidence type="ECO:0000259" key="13">
    <source>
        <dbReference type="Pfam" id="PF25398"/>
    </source>
</evidence>
<dbReference type="OrthoDB" id="10257567at2759"/>
<dbReference type="PANTHER" id="PTHR14043">
    <property type="entry name" value="CCAAT DISPLACEMENT PROTEIN-RELATED"/>
    <property type="match status" value="1"/>
</dbReference>
<evidence type="ECO:0000256" key="5">
    <source>
        <dbReference type="ARBA" id="ARBA00022692"/>
    </source>
</evidence>
<evidence type="ECO:0000256" key="6">
    <source>
        <dbReference type="ARBA" id="ARBA00022989"/>
    </source>
</evidence>
<dbReference type="PANTHER" id="PTHR14043:SF2">
    <property type="entry name" value="HOMEOBOX PROTEIN CUT"/>
    <property type="match status" value="1"/>
</dbReference>
<protein>
    <recommendedName>
        <fullName evidence="3">Protein CASP</fullName>
    </recommendedName>
</protein>
<evidence type="ECO:0000256" key="3">
    <source>
        <dbReference type="ARBA" id="ARBA00018691"/>
    </source>
</evidence>